<dbReference type="AlphaFoldDB" id="A0AAX6SCR0"/>
<accession>A0AAX6SCR0</accession>
<keyword evidence="2" id="KW-1185">Reference proteome</keyword>
<feature type="compositionally biased region" description="Low complexity" evidence="1">
    <location>
        <begin position="267"/>
        <end position="276"/>
    </location>
</feature>
<gene>
    <name evidence="3" type="primary">LOC106008461</name>
</gene>
<organism evidence="2 3">
    <name type="scientific">Heterocephalus glaber</name>
    <name type="common">Naked mole rat</name>
    <dbReference type="NCBI Taxonomy" id="10181"/>
    <lineage>
        <taxon>Eukaryota</taxon>
        <taxon>Metazoa</taxon>
        <taxon>Chordata</taxon>
        <taxon>Craniata</taxon>
        <taxon>Vertebrata</taxon>
        <taxon>Euteleostomi</taxon>
        <taxon>Mammalia</taxon>
        <taxon>Eutheria</taxon>
        <taxon>Euarchontoglires</taxon>
        <taxon>Glires</taxon>
        <taxon>Rodentia</taxon>
        <taxon>Hystricomorpha</taxon>
        <taxon>Bathyergidae</taxon>
        <taxon>Heterocephalus</taxon>
    </lineage>
</organism>
<protein>
    <submittedName>
        <fullName evidence="3">Serine/arginine repetitive matrix protein 2-like</fullName>
    </submittedName>
</protein>
<sequence length="337" mass="35987">MPLKDQAIPRPGPRLARRSQFGRDPNLGAPRVCPAWVHSGDQILLGRPGGLTVKARPPRPRPRSGRREEGAHPGSTAREWRGRRARRRKRARRARPATLTCRRPRAWDAASRVVVTLARASAHHRPVPGRCRHRRGSCGTRAAFSGSRAGTRRAWAAENPTLVASRRCRCAPRGCGAAWQGLQAASDAEEALRVGGGEAKRAAGGCAAAGRTSEGWVVRRGLGGEGAGPVVSQSHPDPSATILGGTLISRPRRQTGGRAGRAEYPGRQRAPPGRARASSRDARSRGRTERTRRAPRSAPPPASSPPSGFPSPPAQGRLGRGDEGSRLGRTHRGRPPS</sequence>
<proteinExistence type="predicted"/>
<feature type="region of interest" description="Disordered" evidence="1">
    <location>
        <begin position="44"/>
        <end position="97"/>
    </location>
</feature>
<feature type="region of interest" description="Disordered" evidence="1">
    <location>
        <begin position="1"/>
        <end position="30"/>
    </location>
</feature>
<dbReference type="RefSeq" id="XP_021105823.1">
    <property type="nucleotide sequence ID" value="XM_021250164.1"/>
</dbReference>
<feature type="compositionally biased region" description="Basic residues" evidence="1">
    <location>
        <begin position="328"/>
        <end position="337"/>
    </location>
</feature>
<feature type="region of interest" description="Disordered" evidence="1">
    <location>
        <begin position="227"/>
        <end position="337"/>
    </location>
</feature>
<evidence type="ECO:0000313" key="3">
    <source>
        <dbReference type="RefSeq" id="XP_021105823.1"/>
    </source>
</evidence>
<dbReference type="Proteomes" id="UP000694906">
    <property type="component" value="Unplaced"/>
</dbReference>
<feature type="compositionally biased region" description="Basic and acidic residues" evidence="1">
    <location>
        <begin position="278"/>
        <end position="292"/>
    </location>
</feature>
<feature type="compositionally biased region" description="Pro residues" evidence="1">
    <location>
        <begin position="297"/>
        <end position="313"/>
    </location>
</feature>
<evidence type="ECO:0000313" key="2">
    <source>
        <dbReference type="Proteomes" id="UP000694906"/>
    </source>
</evidence>
<reference evidence="3" key="1">
    <citation type="submission" date="2025-08" db="UniProtKB">
        <authorList>
            <consortium name="RefSeq"/>
        </authorList>
    </citation>
    <scope>IDENTIFICATION</scope>
</reference>
<name>A0AAX6SCR0_HETGA</name>
<evidence type="ECO:0000256" key="1">
    <source>
        <dbReference type="SAM" id="MobiDB-lite"/>
    </source>
</evidence>
<feature type="compositionally biased region" description="Basic residues" evidence="1">
    <location>
        <begin position="81"/>
        <end position="95"/>
    </location>
</feature>
<dbReference type="GeneID" id="106008461"/>